<dbReference type="PROSITE" id="PS50043">
    <property type="entry name" value="HTH_LUXR_2"/>
    <property type="match status" value="1"/>
</dbReference>
<reference evidence="3 4" key="1">
    <citation type="submission" date="2017-07" db="EMBL/GenBank/DDBJ databases">
        <title>Genome sequence of Streptomyces pluripotens MUSC 137T.</title>
        <authorList>
            <person name="Ser H.-L."/>
            <person name="Lee L.-H."/>
        </authorList>
    </citation>
    <scope>NUCLEOTIDE SEQUENCE [LARGE SCALE GENOMIC DNA]</scope>
    <source>
        <strain evidence="3 4">MUSC 137</strain>
    </source>
</reference>
<sequence length="803" mass="85064">MPHRGTTSCEVCGRSVGSPLGDGRTSARPAPAPRYCSNACRQRAYRRRAQGRSLQLTQLTSFVGRERELEETAGLLRGTRLLTLVGPAGVGKTRLAAELAATEQRGGRRALAVVELASYVDGAAARVAAAEALAGATATPASEVLVLLDNCEHLLDDCGRLLGELLSRHAALRVLATSREPLDLPGEVVFSLSGLNLHPKTAPAVPAGRELSDAARLFVDRARAVAPDLRFEARDAAQIAAICARLDGLPLAIELAARLARAFPPAEINERLTDPLSFLAGGWRTAPGRHHSLRAALDWGHRLLDGPERQLFRRLSVLPGPFGAETAAAVAGTEDDDVPAAAVPHLLARLAAKSLVDVDVDGLGSARFRMLESIRHHGRECLRAAGEEAATYNRLTQHLLALSAPLLQWPATPDRPLQRLCAERDTLRHAVERLGSDGDERALALTVGLVLAAIHQGRTQGVRESVRRALARTGPEARHRVGALAAAALLAAWEFDYPVAACRAAEARAVASTAPEPLPDRLPLLLCLVEEACAPKRRPGRLAYYLRTGRSTQDPLLTSFANNALAWHLVQHGRPREASTLVAEVLPALRDQAAPGPLGLMLRTAGAMALAVGDDTAARASFADSLAGSADWANWPNGTAWSVEGLAVVAIRAGRFEHGLRLLAAVEAITSRDFDAGGDWWQDCVADASARAFAALPAAAAEAALASGVALTPEQVVVHAVRPEGPPAAGRGDGAPLSGREREVAALVTEGLSNRQIAARLYVSVRTVETHVRNIRTALGLHSRAQIAAWAARQDADPLQKSV</sequence>
<dbReference type="InterPro" id="IPR027417">
    <property type="entry name" value="P-loop_NTPase"/>
</dbReference>
<dbReference type="AlphaFoldDB" id="A0A221NZA9"/>
<dbReference type="InterPro" id="IPR058852">
    <property type="entry name" value="HTH_77"/>
</dbReference>
<dbReference type="PANTHER" id="PTHR47691:SF3">
    <property type="entry name" value="HTH-TYPE TRANSCRIPTIONAL REGULATOR RV0890C-RELATED"/>
    <property type="match status" value="1"/>
</dbReference>
<organism evidence="3 4">
    <name type="scientific">Streptomyces pluripotens</name>
    <dbReference type="NCBI Taxonomy" id="1355015"/>
    <lineage>
        <taxon>Bacteria</taxon>
        <taxon>Bacillati</taxon>
        <taxon>Actinomycetota</taxon>
        <taxon>Actinomycetes</taxon>
        <taxon>Kitasatosporales</taxon>
        <taxon>Streptomycetaceae</taxon>
        <taxon>Streptomyces</taxon>
    </lineage>
</organism>
<dbReference type="PANTHER" id="PTHR47691">
    <property type="entry name" value="REGULATOR-RELATED"/>
    <property type="match status" value="1"/>
</dbReference>
<dbReference type="InterPro" id="IPR003593">
    <property type="entry name" value="AAA+_ATPase"/>
</dbReference>
<dbReference type="CDD" id="cd06170">
    <property type="entry name" value="LuxR_C_like"/>
    <property type="match status" value="1"/>
</dbReference>
<dbReference type="InterPro" id="IPR000792">
    <property type="entry name" value="Tscrpt_reg_LuxR_C"/>
</dbReference>
<name>A0A221NZA9_9ACTN</name>
<dbReference type="GO" id="GO:0003677">
    <property type="term" value="F:DNA binding"/>
    <property type="evidence" value="ECO:0007669"/>
    <property type="project" value="InterPro"/>
</dbReference>
<evidence type="ECO:0000259" key="2">
    <source>
        <dbReference type="PROSITE" id="PS50043"/>
    </source>
</evidence>
<dbReference type="Gene3D" id="1.10.10.10">
    <property type="entry name" value="Winged helix-like DNA-binding domain superfamily/Winged helix DNA-binding domain"/>
    <property type="match status" value="1"/>
</dbReference>
<feature type="domain" description="HTH luxR-type" evidence="2">
    <location>
        <begin position="730"/>
        <end position="795"/>
    </location>
</feature>
<dbReference type="InterPro" id="IPR036388">
    <property type="entry name" value="WH-like_DNA-bd_sf"/>
</dbReference>
<dbReference type="OrthoDB" id="499349at2"/>
<dbReference type="RefSeq" id="WP_052318825.1">
    <property type="nucleotide sequence ID" value="NZ_CP021080.1"/>
</dbReference>
<dbReference type="Proteomes" id="UP000031501">
    <property type="component" value="Chromosome"/>
</dbReference>
<feature type="region of interest" description="Disordered" evidence="1">
    <location>
        <begin position="1"/>
        <end position="32"/>
    </location>
</feature>
<evidence type="ECO:0000256" key="1">
    <source>
        <dbReference type="SAM" id="MobiDB-lite"/>
    </source>
</evidence>
<dbReference type="SUPFAM" id="SSF46894">
    <property type="entry name" value="C-terminal effector domain of the bipartite response regulators"/>
    <property type="match status" value="1"/>
</dbReference>
<dbReference type="PRINTS" id="PR00038">
    <property type="entry name" value="HTHLUXR"/>
</dbReference>
<dbReference type="InterPro" id="IPR016032">
    <property type="entry name" value="Sig_transdc_resp-reg_C-effctor"/>
</dbReference>
<gene>
    <name evidence="3" type="ORF">LK07_15765</name>
</gene>
<accession>A0A221NZA9</accession>
<dbReference type="GO" id="GO:0006355">
    <property type="term" value="P:regulation of DNA-templated transcription"/>
    <property type="evidence" value="ECO:0007669"/>
    <property type="project" value="InterPro"/>
</dbReference>
<dbReference type="SMART" id="SM00382">
    <property type="entry name" value="AAA"/>
    <property type="match status" value="1"/>
</dbReference>
<dbReference type="Pfam" id="PF00196">
    <property type="entry name" value="GerE"/>
    <property type="match status" value="1"/>
</dbReference>
<evidence type="ECO:0000313" key="3">
    <source>
        <dbReference type="EMBL" id="ASN25242.1"/>
    </source>
</evidence>
<keyword evidence="4" id="KW-1185">Reference proteome</keyword>
<dbReference type="Pfam" id="PF25872">
    <property type="entry name" value="HTH_77"/>
    <property type="match status" value="1"/>
</dbReference>
<evidence type="ECO:0000313" key="4">
    <source>
        <dbReference type="Proteomes" id="UP000031501"/>
    </source>
</evidence>
<dbReference type="SUPFAM" id="SSF52540">
    <property type="entry name" value="P-loop containing nucleoside triphosphate hydrolases"/>
    <property type="match status" value="1"/>
</dbReference>
<dbReference type="Gene3D" id="3.40.50.300">
    <property type="entry name" value="P-loop containing nucleotide triphosphate hydrolases"/>
    <property type="match status" value="1"/>
</dbReference>
<protein>
    <submittedName>
        <fullName evidence="3">LuxR family transcriptional regulator</fullName>
    </submittedName>
</protein>
<dbReference type="EMBL" id="CP022433">
    <property type="protein sequence ID" value="ASN25242.1"/>
    <property type="molecule type" value="Genomic_DNA"/>
</dbReference>
<proteinExistence type="predicted"/>
<dbReference type="KEGG" id="splu:LK06_014635"/>
<dbReference type="STRING" id="1355015.LK06_014635"/>
<dbReference type="SMART" id="SM00421">
    <property type="entry name" value="HTH_LUXR"/>
    <property type="match status" value="1"/>
</dbReference>